<dbReference type="EMBL" id="BSYO01000011">
    <property type="protein sequence ID" value="GMH11404.1"/>
    <property type="molecule type" value="Genomic_DNA"/>
</dbReference>
<name>A0AAD3SIV3_NEPGR</name>
<dbReference type="AlphaFoldDB" id="A0AAD3SIV3"/>
<proteinExistence type="predicted"/>
<organism evidence="1 2">
    <name type="scientific">Nepenthes gracilis</name>
    <name type="common">Slender pitcher plant</name>
    <dbReference type="NCBI Taxonomy" id="150966"/>
    <lineage>
        <taxon>Eukaryota</taxon>
        <taxon>Viridiplantae</taxon>
        <taxon>Streptophyta</taxon>
        <taxon>Embryophyta</taxon>
        <taxon>Tracheophyta</taxon>
        <taxon>Spermatophyta</taxon>
        <taxon>Magnoliopsida</taxon>
        <taxon>eudicotyledons</taxon>
        <taxon>Gunneridae</taxon>
        <taxon>Pentapetalae</taxon>
        <taxon>Caryophyllales</taxon>
        <taxon>Nepenthaceae</taxon>
        <taxon>Nepenthes</taxon>
    </lineage>
</organism>
<comment type="caution">
    <text evidence="1">The sequence shown here is derived from an EMBL/GenBank/DDBJ whole genome shotgun (WGS) entry which is preliminary data.</text>
</comment>
<gene>
    <name evidence="1" type="ORF">Nepgr_013245</name>
</gene>
<accession>A0AAD3SIV3</accession>
<protein>
    <submittedName>
        <fullName evidence="1">Uncharacterized protein</fullName>
    </submittedName>
</protein>
<dbReference type="Proteomes" id="UP001279734">
    <property type="component" value="Unassembled WGS sequence"/>
</dbReference>
<reference evidence="1" key="1">
    <citation type="submission" date="2023-05" db="EMBL/GenBank/DDBJ databases">
        <title>Nepenthes gracilis genome sequencing.</title>
        <authorList>
            <person name="Fukushima K."/>
        </authorList>
    </citation>
    <scope>NUCLEOTIDE SEQUENCE</scope>
    <source>
        <strain evidence="1">SING2019-196</strain>
    </source>
</reference>
<evidence type="ECO:0000313" key="2">
    <source>
        <dbReference type="Proteomes" id="UP001279734"/>
    </source>
</evidence>
<keyword evidence="2" id="KW-1185">Reference proteome</keyword>
<evidence type="ECO:0000313" key="1">
    <source>
        <dbReference type="EMBL" id="GMH11404.1"/>
    </source>
</evidence>
<sequence>MTLVSYTCTDITASENFKRPAREWGILAVFRFNANADGWFVWWVSNRDIRIIVFRTVDEDFLGSLWSLKRYKERRT</sequence>